<dbReference type="RefSeq" id="WP_208175162.1">
    <property type="nucleotide sequence ID" value="NZ_JAGETZ010000004.1"/>
</dbReference>
<comment type="caution">
    <text evidence="4">The sequence shown here is derived from an EMBL/GenBank/DDBJ whole genome shotgun (WGS) entry which is preliminary data.</text>
</comment>
<keyword evidence="5" id="KW-1185">Reference proteome</keyword>
<dbReference type="PANTHER" id="PTHR43877:SF2">
    <property type="entry name" value="AMINOALKYLPHOSPHONATE N-ACETYLTRANSFERASE-RELATED"/>
    <property type="match status" value="1"/>
</dbReference>
<evidence type="ECO:0000256" key="1">
    <source>
        <dbReference type="ARBA" id="ARBA00022679"/>
    </source>
</evidence>
<keyword evidence="2" id="KW-0012">Acyltransferase</keyword>
<dbReference type="Pfam" id="PF00583">
    <property type="entry name" value="Acetyltransf_1"/>
    <property type="match status" value="1"/>
</dbReference>
<evidence type="ECO:0000256" key="2">
    <source>
        <dbReference type="ARBA" id="ARBA00023315"/>
    </source>
</evidence>
<feature type="domain" description="N-acetyltransferase" evidence="3">
    <location>
        <begin position="90"/>
        <end position="241"/>
    </location>
</feature>
<dbReference type="InterPro" id="IPR016181">
    <property type="entry name" value="Acyl_CoA_acyltransferase"/>
</dbReference>
<dbReference type="EMBL" id="JAGETZ010000004">
    <property type="protein sequence ID" value="MBO2009532.1"/>
    <property type="molecule type" value="Genomic_DNA"/>
</dbReference>
<gene>
    <name evidence="4" type="ORF">J4E00_10755</name>
</gene>
<reference evidence="4 5" key="1">
    <citation type="submission" date="2021-03" db="EMBL/GenBank/DDBJ databases">
        <authorList>
            <person name="Kim M.K."/>
        </authorList>
    </citation>
    <scope>NUCLEOTIDE SEQUENCE [LARGE SCALE GENOMIC DNA]</scope>
    <source>
        <strain evidence="4 5">BT442</strain>
    </source>
</reference>
<name>A0ABS3QED8_9BACT</name>
<dbReference type="SUPFAM" id="SSF55729">
    <property type="entry name" value="Acyl-CoA N-acyltransferases (Nat)"/>
    <property type="match status" value="1"/>
</dbReference>
<keyword evidence="1" id="KW-0808">Transferase</keyword>
<organism evidence="4 5">
    <name type="scientific">Hymenobacter negativus</name>
    <dbReference type="NCBI Taxonomy" id="2795026"/>
    <lineage>
        <taxon>Bacteria</taxon>
        <taxon>Pseudomonadati</taxon>
        <taxon>Bacteroidota</taxon>
        <taxon>Cytophagia</taxon>
        <taxon>Cytophagales</taxon>
        <taxon>Hymenobacteraceae</taxon>
        <taxon>Hymenobacter</taxon>
    </lineage>
</organism>
<dbReference type="Gene3D" id="3.40.630.30">
    <property type="match status" value="1"/>
</dbReference>
<accession>A0ABS3QED8</accession>
<protein>
    <submittedName>
        <fullName evidence="4">GNAT family N-acetyltransferase</fullName>
    </submittedName>
</protein>
<dbReference type="CDD" id="cd04301">
    <property type="entry name" value="NAT_SF"/>
    <property type="match status" value="1"/>
</dbReference>
<dbReference type="InterPro" id="IPR000182">
    <property type="entry name" value="GNAT_dom"/>
</dbReference>
<evidence type="ECO:0000313" key="5">
    <source>
        <dbReference type="Proteomes" id="UP000664369"/>
    </source>
</evidence>
<dbReference type="Proteomes" id="UP000664369">
    <property type="component" value="Unassembled WGS sequence"/>
</dbReference>
<proteinExistence type="predicted"/>
<dbReference type="PANTHER" id="PTHR43877">
    <property type="entry name" value="AMINOALKYLPHOSPHONATE N-ACETYLTRANSFERASE-RELATED-RELATED"/>
    <property type="match status" value="1"/>
</dbReference>
<evidence type="ECO:0000313" key="4">
    <source>
        <dbReference type="EMBL" id="MBO2009532.1"/>
    </source>
</evidence>
<evidence type="ECO:0000259" key="3">
    <source>
        <dbReference type="PROSITE" id="PS51186"/>
    </source>
</evidence>
<sequence>MNTIEHLPWDSDFLGYGVARLSLDSLNTPELAQKVAQAKTDGLRLLYLVASPADTTSNRAAQQVNALLVDRKVTFTMPVNAVETAQTISSHIRLTDDATPQLESLALQSGEYSRFRLDSNFAAGTFERLYHQWLYNSLSRTLAREVLVYEPAPVTPAMGLLTLGLKQGRADIGLLAVDSSSRGRGVGHLLIQAAKRFTAEWGLTELQVATQLDNQSACNFYRKCGFVEHQIEYIYHLWLSV</sequence>
<dbReference type="PROSITE" id="PS51186">
    <property type="entry name" value="GNAT"/>
    <property type="match status" value="1"/>
</dbReference>
<dbReference type="InterPro" id="IPR050832">
    <property type="entry name" value="Bact_Acetyltransf"/>
</dbReference>